<gene>
    <name evidence="3" type="ORF">HD593_010900</name>
</gene>
<evidence type="ECO:0000313" key="4">
    <source>
        <dbReference type="Proteomes" id="UP000565579"/>
    </source>
</evidence>
<comment type="caution">
    <text evidence="3">The sequence shown here is derived from an EMBL/GenBank/DDBJ whole genome shotgun (WGS) entry which is preliminary data.</text>
</comment>
<keyword evidence="4" id="KW-1185">Reference proteome</keyword>
<proteinExistence type="predicted"/>
<organism evidence="3 4">
    <name type="scientific">Nonomuraea rubra</name>
    <dbReference type="NCBI Taxonomy" id="46180"/>
    <lineage>
        <taxon>Bacteria</taxon>
        <taxon>Bacillati</taxon>
        <taxon>Actinomycetota</taxon>
        <taxon>Actinomycetes</taxon>
        <taxon>Streptosporangiales</taxon>
        <taxon>Streptosporangiaceae</taxon>
        <taxon>Nonomuraea</taxon>
    </lineage>
</organism>
<keyword evidence="2" id="KW-0812">Transmembrane</keyword>
<feature type="transmembrane region" description="Helical" evidence="2">
    <location>
        <begin position="94"/>
        <end position="112"/>
    </location>
</feature>
<accession>A0A7X0P6D8</accession>
<dbReference type="RefSeq" id="WP_185110591.1">
    <property type="nucleotide sequence ID" value="NZ_BAAAXY010000150.1"/>
</dbReference>
<feature type="transmembrane region" description="Helical" evidence="2">
    <location>
        <begin position="12"/>
        <end position="33"/>
    </location>
</feature>
<reference evidence="3 4" key="1">
    <citation type="submission" date="2020-08" db="EMBL/GenBank/DDBJ databases">
        <title>Sequencing the genomes of 1000 actinobacteria strains.</title>
        <authorList>
            <person name="Klenk H.-P."/>
        </authorList>
    </citation>
    <scope>NUCLEOTIDE SEQUENCE [LARGE SCALE GENOMIC DNA]</scope>
    <source>
        <strain evidence="3 4">DSM 43768</strain>
    </source>
</reference>
<protein>
    <recommendedName>
        <fullName evidence="5">DUF2637 domain-containing protein</fullName>
    </recommendedName>
</protein>
<evidence type="ECO:0008006" key="5">
    <source>
        <dbReference type="Google" id="ProtNLM"/>
    </source>
</evidence>
<feature type="transmembrane region" description="Helical" evidence="2">
    <location>
        <begin position="124"/>
        <end position="142"/>
    </location>
</feature>
<dbReference type="EMBL" id="JACHMI010000001">
    <property type="protein sequence ID" value="MBB6556105.1"/>
    <property type="molecule type" value="Genomic_DNA"/>
</dbReference>
<dbReference type="AlphaFoldDB" id="A0A7X0P6D8"/>
<evidence type="ECO:0000256" key="2">
    <source>
        <dbReference type="SAM" id="Phobius"/>
    </source>
</evidence>
<keyword evidence="2" id="KW-1133">Transmembrane helix</keyword>
<sequence>MDWTSYLPPDWVVWTVVGVCSLIVTWFTTRAVADGLRHAARALRGRQRTSNKSVDRKPPELEDILTWVMAGIATAVSASGMWKFAGDVLKLEGFWRVLFFAFIEGAIVISALRARRSMRENYTAGLDGIAVWVLAGLTAVLASLDTKSAGEVVFRLAAPLVAAWLWERGMRLERRKLRGLSGIHWRITPERVLVRLGLAESSDRTASEVDAHRRITRVALAAKKLHLLRAAGASARKIRRAAAALDKRLDQAVEHTGLARDDRMKWALLDQVGTLGGAQTLCDLLETASGPWTQTDHPLVTGAAKHHEAVQLAEAMNEWSEALRSQHDPEVSAAVTSMAAFIAGRPVASVTPDVTSSVVTNLVTRRVTEGVTDPDSPPADPASTNGSYVTPPVTPYVTPPVTTNRVTDEVTPAPESEPDPEPDEQPKTKVMRDFWDAERQEGRYPSVMELATKASAHHTLASRLRKTWVSELPWYEQRKADPKKVTAS</sequence>
<feature type="transmembrane region" description="Helical" evidence="2">
    <location>
        <begin position="64"/>
        <end position="82"/>
    </location>
</feature>
<keyword evidence="2" id="KW-0472">Membrane</keyword>
<evidence type="ECO:0000256" key="1">
    <source>
        <dbReference type="SAM" id="MobiDB-lite"/>
    </source>
</evidence>
<feature type="region of interest" description="Disordered" evidence="1">
    <location>
        <begin position="368"/>
        <end position="430"/>
    </location>
</feature>
<evidence type="ECO:0000313" key="3">
    <source>
        <dbReference type="EMBL" id="MBB6556105.1"/>
    </source>
</evidence>
<name>A0A7X0P6D8_9ACTN</name>
<dbReference type="Proteomes" id="UP000565579">
    <property type="component" value="Unassembled WGS sequence"/>
</dbReference>